<dbReference type="Gene3D" id="3.40.50.1240">
    <property type="entry name" value="Phosphoglycerate mutase-like"/>
    <property type="match status" value="1"/>
</dbReference>
<dbReference type="SUPFAM" id="SSF53254">
    <property type="entry name" value="Phosphoglycerate mutase-like"/>
    <property type="match status" value="1"/>
</dbReference>
<dbReference type="Pfam" id="PF00300">
    <property type="entry name" value="His_Phos_1"/>
    <property type="match status" value="1"/>
</dbReference>
<dbReference type="Proteomes" id="UP000218238">
    <property type="component" value="Unassembled WGS sequence"/>
</dbReference>
<dbReference type="CDD" id="cd07067">
    <property type="entry name" value="HP_PGM_like"/>
    <property type="match status" value="1"/>
</dbReference>
<feature type="binding site" evidence="2">
    <location>
        <position position="57"/>
    </location>
    <ligand>
        <name>substrate</name>
    </ligand>
</feature>
<comment type="caution">
    <text evidence="3">The sequence shown here is derived from an EMBL/GenBank/DDBJ whole genome shotgun (WGS) entry which is preliminary data.</text>
</comment>
<sequence>MEIYLIRHGIAEEQREDVKDEERKLTKEGKQKTEKVAQRLAELDLKFDFILTSPLVRAYQTAEILIKTGLGDKLEESTHLAPNGDISAWIADWLEPNTQTSKISPETKLALVGHEPDLGNWAELLVWGEVKGNIVLKKAGTIGIKVPEQATPLGNSQMFLLTPPKYLL</sequence>
<organism evidence="3 4">
    <name type="scientific">Brunnivagina elsteri CCALA 953</name>
    <dbReference type="NCBI Taxonomy" id="987040"/>
    <lineage>
        <taxon>Bacteria</taxon>
        <taxon>Bacillati</taxon>
        <taxon>Cyanobacteriota</taxon>
        <taxon>Cyanophyceae</taxon>
        <taxon>Nostocales</taxon>
        <taxon>Calotrichaceae</taxon>
        <taxon>Brunnivagina</taxon>
    </lineage>
</organism>
<dbReference type="GO" id="GO:0005737">
    <property type="term" value="C:cytoplasm"/>
    <property type="evidence" value="ECO:0007669"/>
    <property type="project" value="InterPro"/>
</dbReference>
<dbReference type="InterPro" id="IPR004449">
    <property type="entry name" value="SixA"/>
</dbReference>
<dbReference type="InterPro" id="IPR051021">
    <property type="entry name" value="Mito_Ser/Thr_phosphatase"/>
</dbReference>
<evidence type="ECO:0000313" key="4">
    <source>
        <dbReference type="Proteomes" id="UP000218238"/>
    </source>
</evidence>
<dbReference type="SMART" id="SM00855">
    <property type="entry name" value="PGAM"/>
    <property type="match status" value="1"/>
</dbReference>
<gene>
    <name evidence="3" type="primary">sixA</name>
    <name evidence="3" type="ORF">CK510_26455</name>
</gene>
<reference evidence="3 4" key="1">
    <citation type="submission" date="2017-08" db="EMBL/GenBank/DDBJ databases">
        <title>Draft genome sequence of filamentous cyanobacterium Calothrix elsteri CCALA 953.</title>
        <authorList>
            <person name="Gagunashvili A.N."/>
            <person name="Elster J."/>
            <person name="Andresson O.S."/>
        </authorList>
    </citation>
    <scope>NUCLEOTIDE SEQUENCE [LARGE SCALE GENOMIC DNA]</scope>
    <source>
        <strain evidence="3 4">CCALA 953</strain>
    </source>
</reference>
<protein>
    <submittedName>
        <fullName evidence="3">Phosphohistidine phosphatase SixA</fullName>
    </submittedName>
</protein>
<accession>A0A2A2TBQ9</accession>
<proteinExistence type="predicted"/>
<evidence type="ECO:0000256" key="1">
    <source>
        <dbReference type="ARBA" id="ARBA00022801"/>
    </source>
</evidence>
<dbReference type="PANTHER" id="PTHR20935:SF0">
    <property type="entry name" value="SERINE_THREONINE-PROTEIN PHOSPHATASE PGAM5, MITOCHONDRIAL"/>
    <property type="match status" value="1"/>
</dbReference>
<dbReference type="NCBIfam" id="TIGR00249">
    <property type="entry name" value="sixA"/>
    <property type="match status" value="1"/>
</dbReference>
<dbReference type="EMBL" id="NTFS01000463">
    <property type="protein sequence ID" value="PAX51143.1"/>
    <property type="molecule type" value="Genomic_DNA"/>
</dbReference>
<dbReference type="InterPro" id="IPR029033">
    <property type="entry name" value="His_PPase_superfam"/>
</dbReference>
<evidence type="ECO:0000256" key="2">
    <source>
        <dbReference type="PIRSR" id="PIRSR613078-2"/>
    </source>
</evidence>
<dbReference type="InterPro" id="IPR013078">
    <property type="entry name" value="His_Pase_superF_clade-1"/>
</dbReference>
<keyword evidence="4" id="KW-1185">Reference proteome</keyword>
<evidence type="ECO:0000313" key="3">
    <source>
        <dbReference type="EMBL" id="PAX51143.1"/>
    </source>
</evidence>
<name>A0A2A2TBQ9_9CYAN</name>
<dbReference type="PANTHER" id="PTHR20935">
    <property type="entry name" value="PHOSPHOGLYCERATE MUTASE-RELATED"/>
    <property type="match status" value="1"/>
</dbReference>
<dbReference type="GO" id="GO:0101006">
    <property type="term" value="F:protein histidine phosphatase activity"/>
    <property type="evidence" value="ECO:0007669"/>
    <property type="project" value="InterPro"/>
</dbReference>
<dbReference type="OrthoDB" id="194934at2"/>
<keyword evidence="1" id="KW-0378">Hydrolase</keyword>
<dbReference type="AlphaFoldDB" id="A0A2A2TBQ9"/>
<dbReference type="RefSeq" id="WP_095724500.1">
    <property type="nucleotide sequence ID" value="NZ_NTFS01000463.1"/>
</dbReference>